<organism evidence="2 3">
    <name type="scientific">Linum tenue</name>
    <dbReference type="NCBI Taxonomy" id="586396"/>
    <lineage>
        <taxon>Eukaryota</taxon>
        <taxon>Viridiplantae</taxon>
        <taxon>Streptophyta</taxon>
        <taxon>Embryophyta</taxon>
        <taxon>Tracheophyta</taxon>
        <taxon>Spermatophyta</taxon>
        <taxon>Magnoliopsida</taxon>
        <taxon>eudicotyledons</taxon>
        <taxon>Gunneridae</taxon>
        <taxon>Pentapetalae</taxon>
        <taxon>rosids</taxon>
        <taxon>fabids</taxon>
        <taxon>Malpighiales</taxon>
        <taxon>Linaceae</taxon>
        <taxon>Linum</taxon>
    </lineage>
</organism>
<evidence type="ECO:0000313" key="2">
    <source>
        <dbReference type="EMBL" id="CAI0465858.1"/>
    </source>
</evidence>
<comment type="caution">
    <text evidence="2">The sequence shown here is derived from an EMBL/GenBank/DDBJ whole genome shotgun (WGS) entry which is preliminary data.</text>
</comment>
<feature type="compositionally biased region" description="Acidic residues" evidence="1">
    <location>
        <begin position="10"/>
        <end position="25"/>
    </location>
</feature>
<sequence length="173" mass="20003">MKRPIPCDVISDDSSDAENDGEEDGVFDPQQHQQFFNQHELELDSPEMITKTAEMYQNYMQELPIPSLRGSVIPCSSWMELGRSMKQLYGQPLHYLTNIILKRWDQLRSGTENQHQPLDLIIHPSKAEATIWLVEEVHRKTSSHLHIAQLWISDPMHQRFVDGLVPELCTPNS</sequence>
<proteinExistence type="predicted"/>
<dbReference type="Pfam" id="PF09187">
    <property type="entry name" value="RdDM_RDM1"/>
    <property type="match status" value="1"/>
</dbReference>
<evidence type="ECO:0008006" key="4">
    <source>
        <dbReference type="Google" id="ProtNLM"/>
    </source>
</evidence>
<dbReference type="Gene3D" id="1.20.120.690">
    <property type="entry name" value="RDM1 protein domain"/>
    <property type="match status" value="1"/>
</dbReference>
<accession>A0AAV0P4V2</accession>
<dbReference type="AlphaFoldDB" id="A0AAV0P4V2"/>
<name>A0AAV0P4V2_9ROSI</name>
<evidence type="ECO:0000256" key="1">
    <source>
        <dbReference type="SAM" id="MobiDB-lite"/>
    </source>
</evidence>
<dbReference type="InterPro" id="IPR036319">
    <property type="entry name" value="RDM1_sf"/>
</dbReference>
<dbReference type="InterPro" id="IPR015270">
    <property type="entry name" value="RDM1_plant"/>
</dbReference>
<dbReference type="EMBL" id="CAMGYJ010000008">
    <property type="protein sequence ID" value="CAI0465858.1"/>
    <property type="molecule type" value="Genomic_DNA"/>
</dbReference>
<dbReference type="PANTHER" id="PTHR36366">
    <property type="entry name" value="PROTEIN RDM1"/>
    <property type="match status" value="1"/>
</dbReference>
<dbReference type="GO" id="GO:0000419">
    <property type="term" value="C:RNA polymerase V complex"/>
    <property type="evidence" value="ECO:0007669"/>
    <property type="project" value="TreeGrafter"/>
</dbReference>
<feature type="region of interest" description="Disordered" evidence="1">
    <location>
        <begin position="1"/>
        <end position="25"/>
    </location>
</feature>
<dbReference type="GO" id="GO:0080188">
    <property type="term" value="P:gene silencing by siRNA-directed DNA methylation"/>
    <property type="evidence" value="ECO:0007669"/>
    <property type="project" value="InterPro"/>
</dbReference>
<evidence type="ECO:0000313" key="3">
    <source>
        <dbReference type="Proteomes" id="UP001154282"/>
    </source>
</evidence>
<dbReference type="Proteomes" id="UP001154282">
    <property type="component" value="Unassembled WGS sequence"/>
</dbReference>
<reference evidence="2" key="1">
    <citation type="submission" date="2022-08" db="EMBL/GenBank/DDBJ databases">
        <authorList>
            <person name="Gutierrez-Valencia J."/>
        </authorList>
    </citation>
    <scope>NUCLEOTIDE SEQUENCE</scope>
</reference>
<dbReference type="SUPFAM" id="SSF109920">
    <property type="entry name" value="Hypothetical protein At3g22680"/>
    <property type="match status" value="1"/>
</dbReference>
<keyword evidence="3" id="KW-1185">Reference proteome</keyword>
<protein>
    <recommendedName>
        <fullName evidence="4">Protein RDM1</fullName>
    </recommendedName>
</protein>
<gene>
    <name evidence="2" type="ORF">LITE_LOCUS36779</name>
</gene>
<dbReference type="PANTHER" id="PTHR36366:SF1">
    <property type="entry name" value="PROTEIN RDM1"/>
    <property type="match status" value="1"/>
</dbReference>